<protein>
    <recommendedName>
        <fullName evidence="13">DNA 3'-5' helicase</fullName>
        <ecNumber evidence="13">5.6.2.4</ecNumber>
    </recommendedName>
</protein>
<dbReference type="Gene3D" id="3.40.50.300">
    <property type="entry name" value="P-loop containing nucleotide triphosphate hydrolases"/>
    <property type="match status" value="3"/>
</dbReference>
<comment type="catalytic activity">
    <reaction evidence="14">
        <text>ATP + H2O = ADP + phosphate + H(+)</text>
        <dbReference type="Rhea" id="RHEA:13065"/>
        <dbReference type="ChEBI" id="CHEBI:15377"/>
        <dbReference type="ChEBI" id="CHEBI:15378"/>
        <dbReference type="ChEBI" id="CHEBI:30616"/>
        <dbReference type="ChEBI" id="CHEBI:43474"/>
        <dbReference type="ChEBI" id="CHEBI:456216"/>
        <dbReference type="EC" id="5.6.2.4"/>
    </reaction>
</comment>
<dbReference type="EMBL" id="CP015961">
    <property type="protein sequence ID" value="ANI91848.1"/>
    <property type="molecule type" value="Genomic_DNA"/>
</dbReference>
<feature type="compositionally biased region" description="Basic and acidic residues" evidence="16">
    <location>
        <begin position="1"/>
        <end position="13"/>
    </location>
</feature>
<evidence type="ECO:0000256" key="7">
    <source>
        <dbReference type="ARBA" id="ARBA00022839"/>
    </source>
</evidence>
<keyword evidence="6 15" id="KW-0347">Helicase</keyword>
<evidence type="ECO:0000256" key="6">
    <source>
        <dbReference type="ARBA" id="ARBA00022806"/>
    </source>
</evidence>
<dbReference type="InterPro" id="IPR038726">
    <property type="entry name" value="PDDEXK_AddAB-type"/>
</dbReference>
<keyword evidence="11" id="KW-0413">Isomerase</keyword>
<dbReference type="KEGG" id="dtm:BJL86_1055"/>
<evidence type="ECO:0000313" key="20">
    <source>
        <dbReference type="Proteomes" id="UP000186104"/>
    </source>
</evidence>
<dbReference type="InterPro" id="IPR011604">
    <property type="entry name" value="PDDEXK-like_dom_sf"/>
</dbReference>
<keyword evidence="9" id="KW-0238">DNA-binding</keyword>
<keyword evidence="2" id="KW-0540">Nuclease</keyword>
<dbReference type="GO" id="GO:0004527">
    <property type="term" value="F:exonuclease activity"/>
    <property type="evidence" value="ECO:0007669"/>
    <property type="project" value="UniProtKB-KW"/>
</dbReference>
<dbReference type="AlphaFoldDB" id="A0A173LK03"/>
<evidence type="ECO:0000256" key="4">
    <source>
        <dbReference type="ARBA" id="ARBA00022763"/>
    </source>
</evidence>
<dbReference type="PROSITE" id="PS51198">
    <property type="entry name" value="UVRD_HELICASE_ATP_BIND"/>
    <property type="match status" value="1"/>
</dbReference>
<dbReference type="EC" id="5.6.2.4" evidence="13"/>
<evidence type="ECO:0000256" key="15">
    <source>
        <dbReference type="PROSITE-ProRule" id="PRU00560"/>
    </source>
</evidence>
<keyword evidence="10" id="KW-0234">DNA repair</keyword>
<reference evidence="19 20" key="1">
    <citation type="submission" date="2016-06" db="EMBL/GenBank/DDBJ databases">
        <title>Complete genome sequence of a saline-alkali tolerant type strain Dietzia timorensis ID05-A0528T.</title>
        <authorList>
            <person name="Wu X."/>
        </authorList>
    </citation>
    <scope>NUCLEOTIDE SEQUENCE [LARGE SCALE GENOMIC DNA]</scope>
    <source>
        <strain evidence="19 20">ID05-A0528</strain>
    </source>
</reference>
<keyword evidence="7" id="KW-0269">Exonuclease</keyword>
<dbReference type="Gene3D" id="1.10.10.160">
    <property type="match status" value="1"/>
</dbReference>
<dbReference type="GO" id="GO:0005524">
    <property type="term" value="F:ATP binding"/>
    <property type="evidence" value="ECO:0007669"/>
    <property type="project" value="UniProtKB-UniRule"/>
</dbReference>
<sequence>MLGGEHVPDPEHRKAGRTLSDTAKKPLEELTPGDIARAIGGKDPTKAQSKVIDGPPEPTLVVAGAGAGKTETMAARVVYLVATRKARPGQILGLTFTRKAAQQLSRRVQMRLDEFARSHDFVSRGDEVSDIAEAIRTEQPRISTYDSYAGDVLSSHGLLIPVEPDATVINETDLYILVHSIVSEWDRPFPWSVGTVVDRVISLAEQISGHLITTDVVREDEDLLSQAVESLETKAAKKDLQTAAAAQEDRLALLDVVDAVHDRLRREGKLTFGMRMSYAAQLAERFPEVVDAERRLTSVVLLDEYQDTGQAQRVMLASLFGGGERKPLAVTSVGDPMQSIYGWRGASASNLDSFLTDFPRAEGPALQRNLSTSWRNPPEVLTLANSVTAQLRNKNKDSGATVPVLEPKEGSGRGDVRLGVFATVDDEREWIASRMADKYRSYEFDHGKPPSAAVLVRRNADAEPLARALRAEGLEVEVLSSGGLLDVPEISDVLALMGVAANPGDDEAAMRLLAGDRFRLGAADLAALHRRAQEISYRPDGTGEDAAPGIDKLRADFASLAELENIDNAGLADAAHNPGARGSFTPEGRAALTEFDTIVSAVRDRLDQGPAHVLTVAENALGLDVEVRVRAKLGKGEGRQQLDTLARRAADFASNPDASVQAFLDYLDVARGVERGLAQEIVPQDGRVQILTVHSAKGLEWNIVAVPHVIKGRFPKDKAPSNWVRNCWEIPSHLRGDRRTEDNPGGVPVVDIAEATNYKELDELLTGHINELKSTVGEEDRRLFYVALTRSMSELLVSAHHWSEGVQKPLGPSLFLQELRDTVLDAPHVATIDEWVTDPGDENPLENANARGIWPEHDAGGAGDDPASHAAVSGAEREVASSSPVDLGSFSESSIAEVAAAAGAEFSDPLTAAWLSEALIHIRQARRAASDVIDVEIPARLTATQHVALERDPASFAVNVMRPMPQKPNQFARRGTTFHAWVEEYFTAATQFLIADDELPGSGDDWEEADQQALREQFLASHWAQKTAAAVEVPFAVSIGGQIKVGKMDAVFRDGEDWIVVDWKTGAKPGAKSPDSVSARKHRQDVAIQLAIYRIAWARIQEEETGTPVPLDRIRGAFHYIGSGEDVYPETLPDEAELAAAFERRFEQTIDAEQVQRALGDGDDEVAAAGNPAGGEKSGRTGR</sequence>
<name>A0A173LK03_9ACTN</name>
<dbReference type="InterPro" id="IPR027417">
    <property type="entry name" value="P-loop_NTPase"/>
</dbReference>
<comment type="similarity">
    <text evidence="1">Belongs to the helicase family. UvrD subfamily.</text>
</comment>
<dbReference type="GO" id="GO:0043138">
    <property type="term" value="F:3'-5' DNA helicase activity"/>
    <property type="evidence" value="ECO:0007669"/>
    <property type="project" value="UniProtKB-EC"/>
</dbReference>
<dbReference type="InterPro" id="IPR014017">
    <property type="entry name" value="DNA_helicase_UvrD-like_C"/>
</dbReference>
<dbReference type="STRING" id="499555.BJL86_1055"/>
<organism evidence="19 20">
    <name type="scientific">Dietzia timorensis</name>
    <dbReference type="NCBI Taxonomy" id="499555"/>
    <lineage>
        <taxon>Bacteria</taxon>
        <taxon>Bacillati</taxon>
        <taxon>Actinomycetota</taxon>
        <taxon>Actinomycetes</taxon>
        <taxon>Mycobacteriales</taxon>
        <taxon>Dietziaceae</taxon>
        <taxon>Dietzia</taxon>
    </lineage>
</organism>
<keyword evidence="20" id="KW-1185">Reference proteome</keyword>
<dbReference type="Gene3D" id="1.10.486.10">
    <property type="entry name" value="PCRA, domain 4"/>
    <property type="match status" value="1"/>
</dbReference>
<dbReference type="GO" id="GO:0033202">
    <property type="term" value="C:DNA helicase complex"/>
    <property type="evidence" value="ECO:0007669"/>
    <property type="project" value="TreeGrafter"/>
</dbReference>
<feature type="region of interest" description="Disordered" evidence="16">
    <location>
        <begin position="855"/>
        <end position="888"/>
    </location>
</feature>
<evidence type="ECO:0000256" key="13">
    <source>
        <dbReference type="ARBA" id="ARBA00034808"/>
    </source>
</evidence>
<feature type="region of interest" description="Disordered" evidence="16">
    <location>
        <begin position="1158"/>
        <end position="1183"/>
    </location>
</feature>
<evidence type="ECO:0000256" key="1">
    <source>
        <dbReference type="ARBA" id="ARBA00009922"/>
    </source>
</evidence>
<evidence type="ECO:0000259" key="18">
    <source>
        <dbReference type="PROSITE" id="PS51217"/>
    </source>
</evidence>
<dbReference type="InterPro" id="IPR014016">
    <property type="entry name" value="UvrD-like_ATP-bd"/>
</dbReference>
<feature type="binding site" evidence="15">
    <location>
        <begin position="63"/>
        <end position="70"/>
    </location>
    <ligand>
        <name>ATP</name>
        <dbReference type="ChEBI" id="CHEBI:30616"/>
    </ligand>
</feature>
<feature type="region of interest" description="Disordered" evidence="16">
    <location>
        <begin position="1"/>
        <end position="55"/>
    </location>
</feature>
<dbReference type="InterPro" id="IPR000212">
    <property type="entry name" value="DNA_helicase_UvrD/REP"/>
</dbReference>
<keyword evidence="8 15" id="KW-0067">ATP-binding</keyword>
<evidence type="ECO:0000256" key="8">
    <source>
        <dbReference type="ARBA" id="ARBA00022840"/>
    </source>
</evidence>
<dbReference type="Pfam" id="PF00580">
    <property type="entry name" value="UvrD-helicase"/>
    <property type="match status" value="1"/>
</dbReference>
<evidence type="ECO:0000256" key="16">
    <source>
        <dbReference type="SAM" id="MobiDB-lite"/>
    </source>
</evidence>
<evidence type="ECO:0000256" key="5">
    <source>
        <dbReference type="ARBA" id="ARBA00022801"/>
    </source>
</evidence>
<evidence type="ECO:0000259" key="17">
    <source>
        <dbReference type="PROSITE" id="PS51198"/>
    </source>
</evidence>
<evidence type="ECO:0000256" key="10">
    <source>
        <dbReference type="ARBA" id="ARBA00023204"/>
    </source>
</evidence>
<dbReference type="Gene3D" id="3.90.320.10">
    <property type="match status" value="1"/>
</dbReference>
<dbReference type="InterPro" id="IPR011335">
    <property type="entry name" value="Restrct_endonuc-II-like"/>
</dbReference>
<dbReference type="GO" id="GO:0000725">
    <property type="term" value="P:recombinational repair"/>
    <property type="evidence" value="ECO:0007669"/>
    <property type="project" value="TreeGrafter"/>
</dbReference>
<evidence type="ECO:0000256" key="12">
    <source>
        <dbReference type="ARBA" id="ARBA00034617"/>
    </source>
</evidence>
<keyword evidence="5 15" id="KW-0378">Hydrolase</keyword>
<dbReference type="InterPro" id="IPR013986">
    <property type="entry name" value="DExx_box_DNA_helicase_dom_sf"/>
</dbReference>
<dbReference type="GO" id="GO:0005829">
    <property type="term" value="C:cytosol"/>
    <property type="evidence" value="ECO:0007669"/>
    <property type="project" value="TreeGrafter"/>
</dbReference>
<evidence type="ECO:0000313" key="19">
    <source>
        <dbReference type="EMBL" id="ANI91848.1"/>
    </source>
</evidence>
<dbReference type="Pfam" id="PF13361">
    <property type="entry name" value="UvrD_C"/>
    <property type="match status" value="1"/>
</dbReference>
<comment type="catalytic activity">
    <reaction evidence="12">
        <text>Couples ATP hydrolysis with the unwinding of duplex DNA by translocating in the 3'-5' direction.</text>
        <dbReference type="EC" id="5.6.2.4"/>
    </reaction>
</comment>
<dbReference type="PROSITE" id="PS51217">
    <property type="entry name" value="UVRD_HELICASE_CTER"/>
    <property type="match status" value="1"/>
</dbReference>
<evidence type="ECO:0000256" key="3">
    <source>
        <dbReference type="ARBA" id="ARBA00022741"/>
    </source>
</evidence>
<keyword evidence="4" id="KW-0227">DNA damage</keyword>
<keyword evidence="3 15" id="KW-0547">Nucleotide-binding</keyword>
<dbReference type="SUPFAM" id="SSF52540">
    <property type="entry name" value="P-loop containing nucleoside triphosphate hydrolases"/>
    <property type="match status" value="1"/>
</dbReference>
<dbReference type="Pfam" id="PF12705">
    <property type="entry name" value="PDDEXK_1"/>
    <property type="match status" value="1"/>
</dbReference>
<feature type="domain" description="UvrD-like helicase C-terminal" evidence="18">
    <location>
        <begin position="378"/>
        <end position="698"/>
    </location>
</feature>
<gene>
    <name evidence="19" type="ORF">BJL86_1055</name>
</gene>
<dbReference type="PANTHER" id="PTHR11070">
    <property type="entry name" value="UVRD / RECB / PCRA DNA HELICASE FAMILY MEMBER"/>
    <property type="match status" value="1"/>
</dbReference>
<dbReference type="Proteomes" id="UP000186104">
    <property type="component" value="Chromosome"/>
</dbReference>
<proteinExistence type="inferred from homology"/>
<dbReference type="SUPFAM" id="SSF52980">
    <property type="entry name" value="Restriction endonuclease-like"/>
    <property type="match status" value="1"/>
</dbReference>
<feature type="domain" description="UvrD-like helicase ATP-binding" evidence="17">
    <location>
        <begin position="42"/>
        <end position="377"/>
    </location>
</feature>
<evidence type="ECO:0000256" key="14">
    <source>
        <dbReference type="ARBA" id="ARBA00048988"/>
    </source>
</evidence>
<dbReference type="PANTHER" id="PTHR11070:SF55">
    <property type="entry name" value="DNA 3'-5' HELICASE"/>
    <property type="match status" value="1"/>
</dbReference>
<evidence type="ECO:0000256" key="2">
    <source>
        <dbReference type="ARBA" id="ARBA00022722"/>
    </source>
</evidence>
<evidence type="ECO:0000256" key="9">
    <source>
        <dbReference type="ARBA" id="ARBA00023125"/>
    </source>
</evidence>
<dbReference type="GO" id="GO:0003677">
    <property type="term" value="F:DNA binding"/>
    <property type="evidence" value="ECO:0007669"/>
    <property type="project" value="UniProtKB-KW"/>
</dbReference>
<accession>A0A173LK03</accession>
<dbReference type="CDD" id="cd17932">
    <property type="entry name" value="DEXQc_UvrD"/>
    <property type="match status" value="1"/>
</dbReference>
<evidence type="ECO:0000256" key="11">
    <source>
        <dbReference type="ARBA" id="ARBA00023235"/>
    </source>
</evidence>